<evidence type="ECO:0000256" key="4">
    <source>
        <dbReference type="ARBA" id="ARBA00020739"/>
    </source>
</evidence>
<keyword evidence="7" id="KW-0972">Capsule biogenesis/degradation</keyword>
<evidence type="ECO:0000256" key="11">
    <source>
        <dbReference type="ARBA" id="ARBA00045736"/>
    </source>
</evidence>
<dbReference type="PANTHER" id="PTHR32309:SF13">
    <property type="entry name" value="FERRIC ENTEROBACTIN TRANSPORT PROTEIN FEPE"/>
    <property type="match status" value="1"/>
</dbReference>
<feature type="transmembrane region" description="Helical" evidence="12">
    <location>
        <begin position="182"/>
        <end position="202"/>
    </location>
</feature>
<feature type="transmembrane region" description="Helical" evidence="12">
    <location>
        <begin position="24"/>
        <end position="45"/>
    </location>
</feature>
<dbReference type="GO" id="GO:0004713">
    <property type="term" value="F:protein tyrosine kinase activity"/>
    <property type="evidence" value="ECO:0007669"/>
    <property type="project" value="TreeGrafter"/>
</dbReference>
<proteinExistence type="inferred from homology"/>
<keyword evidence="6 12" id="KW-0812">Transmembrane</keyword>
<comment type="subcellular location">
    <subcellularLocation>
        <location evidence="1">Cell membrane</location>
        <topology evidence="1">Multi-pass membrane protein</topology>
    </subcellularLocation>
</comment>
<organism evidence="14">
    <name type="scientific">Streptococcus pneumoniae</name>
    <dbReference type="NCBI Taxonomy" id="1313"/>
    <lineage>
        <taxon>Bacteria</taxon>
        <taxon>Bacillati</taxon>
        <taxon>Bacillota</taxon>
        <taxon>Bacilli</taxon>
        <taxon>Lactobacillales</taxon>
        <taxon>Streptococcaceae</taxon>
        <taxon>Streptococcus</taxon>
    </lineage>
</organism>
<evidence type="ECO:0000256" key="10">
    <source>
        <dbReference type="ARBA" id="ARBA00023169"/>
    </source>
</evidence>
<evidence type="ECO:0000313" key="14">
    <source>
        <dbReference type="EMBL" id="ADQ39180.1"/>
    </source>
</evidence>
<dbReference type="InterPro" id="IPR003856">
    <property type="entry name" value="LPS_length_determ_N"/>
</dbReference>
<evidence type="ECO:0000256" key="8">
    <source>
        <dbReference type="ARBA" id="ARBA00022989"/>
    </source>
</evidence>
<dbReference type="GO" id="GO:0005886">
    <property type="term" value="C:plasma membrane"/>
    <property type="evidence" value="ECO:0007669"/>
    <property type="project" value="UniProtKB-SubCell"/>
</dbReference>
<evidence type="ECO:0000256" key="6">
    <source>
        <dbReference type="ARBA" id="ARBA00022692"/>
    </source>
</evidence>
<comment type="similarity">
    <text evidence="3">Belongs to the CpsC/CapA family.</text>
</comment>
<comment type="pathway">
    <text evidence="2">Capsule biogenesis; capsule polysaccharide biosynthesis.</text>
</comment>
<evidence type="ECO:0000256" key="9">
    <source>
        <dbReference type="ARBA" id="ARBA00023136"/>
    </source>
</evidence>
<evidence type="ECO:0000256" key="3">
    <source>
        <dbReference type="ARBA" id="ARBA00006683"/>
    </source>
</evidence>
<accession>E5FEV9</accession>
<keyword evidence="8 12" id="KW-1133">Transmembrane helix</keyword>
<reference evidence="14" key="1">
    <citation type="journal article" date="2011" name="J. Med. Microbiol.">
        <title>A report of Streptococcus pneumoniae serotype 6D in Europe.</title>
        <authorList>
            <person name="Nahm M.H."/>
            <person name="Oliver M.B."/>
            <person name="Siira L."/>
            <person name="Kaijalainen T."/>
            <person name="Lambertsen L.M."/>
            <person name="Virolainen A."/>
        </authorList>
    </citation>
    <scope>NUCLEOTIDE SEQUENCE</scope>
    <source>
        <strain evidence="14">MNZ920</strain>
    </source>
</reference>
<evidence type="ECO:0000256" key="12">
    <source>
        <dbReference type="SAM" id="Phobius"/>
    </source>
</evidence>
<evidence type="ECO:0000259" key="13">
    <source>
        <dbReference type="Pfam" id="PF02706"/>
    </source>
</evidence>
<evidence type="ECO:0000256" key="2">
    <source>
        <dbReference type="ARBA" id="ARBA00005132"/>
    </source>
</evidence>
<evidence type="ECO:0000256" key="5">
    <source>
        <dbReference type="ARBA" id="ARBA00022475"/>
    </source>
</evidence>
<gene>
    <name evidence="14" type="primary">cpsC</name>
</gene>
<feature type="domain" description="Polysaccharide chain length determinant N-terminal" evidence="13">
    <location>
        <begin position="9"/>
        <end position="100"/>
    </location>
</feature>
<comment type="function">
    <text evidence="11">Required for CpsD phosphorylation. Involved in the regulation of capsular polysaccharide biosynthesis. May be part of a complex that directs the coordinated polymerization and export to the cell surface of the capsular polysaccharide.</text>
</comment>
<keyword evidence="10" id="KW-0270">Exopolysaccharide synthesis</keyword>
<dbReference type="UniPathway" id="UPA00934"/>
<evidence type="ECO:0000256" key="1">
    <source>
        <dbReference type="ARBA" id="ARBA00004651"/>
    </source>
</evidence>
<dbReference type="AlphaFoldDB" id="E5FEV9"/>
<keyword evidence="5" id="KW-1003">Cell membrane</keyword>
<keyword evidence="9 12" id="KW-0472">Membrane</keyword>
<dbReference type="InterPro" id="IPR005701">
    <property type="entry name" value="CpsC-like"/>
</dbReference>
<dbReference type="EMBL" id="HM448897">
    <property type="protein sequence ID" value="ADQ39180.1"/>
    <property type="molecule type" value="Genomic_DNA"/>
</dbReference>
<name>E5FEV9_STREE</name>
<dbReference type="Pfam" id="PF02706">
    <property type="entry name" value="Wzz"/>
    <property type="match status" value="1"/>
</dbReference>
<evidence type="ECO:0000256" key="7">
    <source>
        <dbReference type="ARBA" id="ARBA00022903"/>
    </source>
</evidence>
<dbReference type="NCBIfam" id="TIGR01006">
    <property type="entry name" value="polys_exp_MPA1"/>
    <property type="match status" value="1"/>
</dbReference>
<dbReference type="PANTHER" id="PTHR32309">
    <property type="entry name" value="TYROSINE-PROTEIN KINASE"/>
    <property type="match status" value="1"/>
</dbReference>
<dbReference type="InterPro" id="IPR050445">
    <property type="entry name" value="Bact_polysacc_biosynth/exp"/>
</dbReference>
<sequence>MMKEQNTIEIDVFQLFKTLWQRKLMILLVALVTSAGAFAYSTFIVKPEYTSTTRIYVVNRNQGDKSGLTNQDLQAGTYLVKDYREIILSQDALEKVATNLKLDMPAKTLASKVQVAVPADTRIVSISVKDKQPEEASRIANSLREVAAEKIVAVTRVSDVTTLEEARPATTPSSPNVRRNSLFGFLGGAVVTVIAVLLIELLDTRVKRPEDVEDVLKIPLLGLVPDFDKIK</sequence>
<protein>
    <recommendedName>
        <fullName evidence="4">Capsular polysaccharide biosynthesis protein CpsC</fullName>
    </recommendedName>
</protein>
<dbReference type="GO" id="GO:0005351">
    <property type="term" value="F:carbohydrate:proton symporter activity"/>
    <property type="evidence" value="ECO:0007669"/>
    <property type="project" value="InterPro"/>
</dbReference>
<dbReference type="GO" id="GO:0015774">
    <property type="term" value="P:polysaccharide transport"/>
    <property type="evidence" value="ECO:0007669"/>
    <property type="project" value="InterPro"/>
</dbReference>
<dbReference type="GO" id="GO:0045227">
    <property type="term" value="P:capsule polysaccharide biosynthetic process"/>
    <property type="evidence" value="ECO:0007669"/>
    <property type="project" value="UniProtKB-UniPathway"/>
</dbReference>